<evidence type="ECO:0000259" key="3">
    <source>
        <dbReference type="Pfam" id="PF13360"/>
    </source>
</evidence>
<name>D5ZVF9_STRV1</name>
<dbReference type="InterPro" id="IPR011047">
    <property type="entry name" value="Quinoprotein_ADH-like_sf"/>
</dbReference>
<gene>
    <name evidence="4" type="ORF">SSFG_00208</name>
</gene>
<accession>D5ZVF9</accession>
<feature type="domain" description="Pyrrolo-quinoline quinone repeat" evidence="3">
    <location>
        <begin position="128"/>
        <end position="256"/>
    </location>
</feature>
<feature type="compositionally biased region" description="Low complexity" evidence="1">
    <location>
        <begin position="88"/>
        <end position="98"/>
    </location>
</feature>
<keyword evidence="2" id="KW-1133">Transmembrane helix</keyword>
<dbReference type="EMBL" id="DS999641">
    <property type="protein sequence ID" value="EFE64954.2"/>
    <property type="molecule type" value="Genomic_DNA"/>
</dbReference>
<dbReference type="eggNOG" id="COG1520">
    <property type="taxonomic scope" value="Bacteria"/>
</dbReference>
<feature type="compositionally biased region" description="Pro residues" evidence="1">
    <location>
        <begin position="25"/>
        <end position="37"/>
    </location>
</feature>
<evidence type="ECO:0000256" key="1">
    <source>
        <dbReference type="SAM" id="MobiDB-lite"/>
    </source>
</evidence>
<dbReference type="InterPro" id="IPR015943">
    <property type="entry name" value="WD40/YVTN_repeat-like_dom_sf"/>
</dbReference>
<feature type="compositionally biased region" description="Pro residues" evidence="1">
    <location>
        <begin position="1"/>
        <end position="17"/>
    </location>
</feature>
<keyword evidence="2" id="KW-0472">Membrane</keyword>
<sequence length="504" mass="53638">MPYQPHLPPHPFSPQAPPASAYPSSVPPQPPYPPAPSGPGGSGGGRRRLAVLVGSALAALLVIGAGTVFALRDSGEPQADGKPGDAATSPSSSPTPTSIEARELFRVEAPDLSGYEFLETPRMGGSWVTSRIYASGAENAVTGHHVATGKPAWTVDLPGTLCRASRDVNRAGLVAVIFKPSNVYKESDRANTYCTRLAVIDVNKGAKLWEEQLDESVARGWGLSVAISDTVAAVGWPGGSLAYQASTGASVWDAPTKGCTYEEHLGGRQLLTLGYCQTPAGKRFRVGQRDERTGKTDWTYDLPKVHGAWMISSKPLVLGVMRSEDGLDADQLLTISEQGTVQSTIDLGDDYIPGCGPNRSTCNATVVTGHTAYLPSDPHALAASNKITAFDLRTGKPARTFDATKYATWVPVRADGDALIAIERPGAARPARVLRLGPDTGQAEILLRMPRGHFINRALGGMIDKDGGDLVLYEEGRLFLHTAYISSNEATRRKELLTVAYTNR</sequence>
<proteinExistence type="predicted"/>
<keyword evidence="2" id="KW-0812">Transmembrane</keyword>
<dbReference type="Gene3D" id="2.130.10.10">
    <property type="entry name" value="YVTN repeat-like/Quinoprotein amine dehydrogenase"/>
    <property type="match status" value="1"/>
</dbReference>
<feature type="transmembrane region" description="Helical" evidence="2">
    <location>
        <begin position="49"/>
        <end position="71"/>
    </location>
</feature>
<dbReference type="InterPro" id="IPR002372">
    <property type="entry name" value="PQQ_rpt_dom"/>
</dbReference>
<dbReference type="SUPFAM" id="SSF50998">
    <property type="entry name" value="Quinoprotein alcohol dehydrogenase-like"/>
    <property type="match status" value="1"/>
</dbReference>
<evidence type="ECO:0000313" key="5">
    <source>
        <dbReference type="Proteomes" id="UP000003824"/>
    </source>
</evidence>
<dbReference type="Pfam" id="PF13360">
    <property type="entry name" value="PQQ_2"/>
    <property type="match status" value="1"/>
</dbReference>
<reference evidence="5" key="1">
    <citation type="submission" date="2008-12" db="EMBL/GenBank/DDBJ databases">
        <title>Annotation of Streptomyces ghanaensis ATCC 14672.</title>
        <authorList>
            <consortium name="The Broad Institute Genome Sequencing Platform"/>
            <consortium name="Broad Institute Microbial Sequencing Center"/>
            <person name="Fischbach M."/>
            <person name="Ward D."/>
            <person name="Young S."/>
            <person name="Kodira C.D."/>
            <person name="Zeng Q."/>
            <person name="Koehrsen M."/>
            <person name="Godfrey P."/>
            <person name="Alvarado L."/>
            <person name="Berlin A.M."/>
            <person name="Borenstein D."/>
            <person name="Chen Z."/>
            <person name="Engels R."/>
            <person name="Freedman E."/>
            <person name="Gellesch M."/>
            <person name="Goldberg J."/>
            <person name="Griggs A."/>
            <person name="Gujja S."/>
            <person name="Heiman D.I."/>
            <person name="Hepburn T.A."/>
            <person name="Howarth C."/>
            <person name="Jen D."/>
            <person name="Larson L."/>
            <person name="Lewis B."/>
            <person name="Mehta T."/>
            <person name="Park D."/>
            <person name="Pearson M."/>
            <person name="Roberts A."/>
            <person name="Saif S."/>
            <person name="Shea T.D."/>
            <person name="Shenoy N."/>
            <person name="Sisk P."/>
            <person name="Stolte C."/>
            <person name="Sykes S.N."/>
            <person name="Walk T."/>
            <person name="White J."/>
            <person name="Yandava C."/>
            <person name="Straight P."/>
            <person name="Clardy J."/>
            <person name="Hung D."/>
            <person name="Kolter R."/>
            <person name="Mekalanos J."/>
            <person name="Walker S."/>
            <person name="Walsh C.T."/>
            <person name="Wieland B.L.C."/>
            <person name="Ilzarbe M."/>
            <person name="Galagan J."/>
            <person name="Nusbaum C."/>
            <person name="Birren B."/>
        </authorList>
    </citation>
    <scope>NUCLEOTIDE SEQUENCE [LARGE SCALE GENOMIC DNA]</scope>
    <source>
        <strain evidence="5">ATCC 14672 / DSM 40746 / JCM 4963 / KCTC 9882 / NRRL B-12104 / FH 1290</strain>
    </source>
</reference>
<evidence type="ECO:0000313" key="4">
    <source>
        <dbReference type="EMBL" id="EFE64954.2"/>
    </source>
</evidence>
<protein>
    <recommendedName>
        <fullName evidence="3">Pyrrolo-quinoline quinone repeat domain-containing protein</fullName>
    </recommendedName>
</protein>
<evidence type="ECO:0000256" key="2">
    <source>
        <dbReference type="SAM" id="Phobius"/>
    </source>
</evidence>
<feature type="region of interest" description="Disordered" evidence="1">
    <location>
        <begin position="74"/>
        <end position="98"/>
    </location>
</feature>
<feature type="region of interest" description="Disordered" evidence="1">
    <location>
        <begin position="1"/>
        <end position="45"/>
    </location>
</feature>
<organism evidence="4 5">
    <name type="scientific">Streptomyces viridosporus (strain ATCC 14672 / DSM 40746 / JCM 4963 / KCTC 9882 / NRRL B-12104 / FH 1290)</name>
    <name type="common">Streptomyces ghanaensis</name>
    <dbReference type="NCBI Taxonomy" id="566461"/>
    <lineage>
        <taxon>Bacteria</taxon>
        <taxon>Bacillati</taxon>
        <taxon>Actinomycetota</taxon>
        <taxon>Actinomycetes</taxon>
        <taxon>Kitasatosporales</taxon>
        <taxon>Streptomycetaceae</taxon>
        <taxon>Streptomyces</taxon>
    </lineage>
</organism>
<dbReference type="Proteomes" id="UP000003824">
    <property type="component" value="Unassembled WGS sequence"/>
</dbReference>
<dbReference type="AlphaFoldDB" id="D5ZVF9"/>